<feature type="non-terminal residue" evidence="2">
    <location>
        <position position="118"/>
    </location>
</feature>
<protein>
    <submittedName>
        <fullName evidence="2">Uncharacterized protein</fullName>
    </submittedName>
</protein>
<sequence>VLEGITAYCLGKGSGGLLVTIENRQPENWVQVMCYCTNSFGVVSTRGELKTVDSVPPLHRQVVMVLTQLEGSGGYRISYQMSYCMMAGAGLRDRRFSSANHHPPLTHSVSGLHTPRPI</sequence>
<accession>A0A7R9AFH3</accession>
<feature type="region of interest" description="Disordered" evidence="1">
    <location>
        <begin position="99"/>
        <end position="118"/>
    </location>
</feature>
<dbReference type="AlphaFoldDB" id="A0A7R9AFH3"/>
<dbReference type="EMBL" id="CAJPEV010005193">
    <property type="protein sequence ID" value="CAG0902874.1"/>
    <property type="molecule type" value="Genomic_DNA"/>
</dbReference>
<proteinExistence type="predicted"/>
<evidence type="ECO:0000313" key="3">
    <source>
        <dbReference type="Proteomes" id="UP000677054"/>
    </source>
</evidence>
<dbReference type="OrthoDB" id="424753at2759"/>
<dbReference type="EMBL" id="LR904710">
    <property type="protein sequence ID" value="CAD7253040.1"/>
    <property type="molecule type" value="Genomic_DNA"/>
</dbReference>
<reference evidence="2" key="1">
    <citation type="submission" date="2020-11" db="EMBL/GenBank/DDBJ databases">
        <authorList>
            <person name="Tran Van P."/>
        </authorList>
    </citation>
    <scope>NUCLEOTIDE SEQUENCE</scope>
</reference>
<gene>
    <name evidence="2" type="ORF">DSTB1V02_LOCUS12791</name>
</gene>
<evidence type="ECO:0000313" key="2">
    <source>
        <dbReference type="EMBL" id="CAD7253040.1"/>
    </source>
</evidence>
<dbReference type="Proteomes" id="UP000677054">
    <property type="component" value="Unassembled WGS sequence"/>
</dbReference>
<evidence type="ECO:0000256" key="1">
    <source>
        <dbReference type="SAM" id="MobiDB-lite"/>
    </source>
</evidence>
<name>A0A7R9AFH3_9CRUS</name>
<keyword evidence="3" id="KW-1185">Reference proteome</keyword>
<organism evidence="2">
    <name type="scientific">Darwinula stevensoni</name>
    <dbReference type="NCBI Taxonomy" id="69355"/>
    <lineage>
        <taxon>Eukaryota</taxon>
        <taxon>Metazoa</taxon>
        <taxon>Ecdysozoa</taxon>
        <taxon>Arthropoda</taxon>
        <taxon>Crustacea</taxon>
        <taxon>Oligostraca</taxon>
        <taxon>Ostracoda</taxon>
        <taxon>Podocopa</taxon>
        <taxon>Podocopida</taxon>
        <taxon>Darwinulocopina</taxon>
        <taxon>Darwinuloidea</taxon>
        <taxon>Darwinulidae</taxon>
        <taxon>Darwinula</taxon>
    </lineage>
</organism>